<organism evidence="1 2">
    <name type="scientific">Melia azedarach</name>
    <name type="common">Chinaberry tree</name>
    <dbReference type="NCBI Taxonomy" id="155640"/>
    <lineage>
        <taxon>Eukaryota</taxon>
        <taxon>Viridiplantae</taxon>
        <taxon>Streptophyta</taxon>
        <taxon>Embryophyta</taxon>
        <taxon>Tracheophyta</taxon>
        <taxon>Spermatophyta</taxon>
        <taxon>Magnoliopsida</taxon>
        <taxon>eudicotyledons</taxon>
        <taxon>Gunneridae</taxon>
        <taxon>Pentapetalae</taxon>
        <taxon>rosids</taxon>
        <taxon>malvids</taxon>
        <taxon>Sapindales</taxon>
        <taxon>Meliaceae</taxon>
        <taxon>Melia</taxon>
    </lineage>
</organism>
<gene>
    <name evidence="1" type="ORF">OWV82_021866</name>
</gene>
<protein>
    <submittedName>
        <fullName evidence="1">Mutant gag-pol polyprotein</fullName>
    </submittedName>
</protein>
<comment type="caution">
    <text evidence="1">The sequence shown here is derived from an EMBL/GenBank/DDBJ whole genome shotgun (WGS) entry which is preliminary data.</text>
</comment>
<accession>A0ACC1X109</accession>
<reference evidence="1 2" key="1">
    <citation type="journal article" date="2023" name="Science">
        <title>Complex scaffold remodeling in plant triterpene biosynthesis.</title>
        <authorList>
            <person name="De La Pena R."/>
            <person name="Hodgson H."/>
            <person name="Liu J.C."/>
            <person name="Stephenson M.J."/>
            <person name="Martin A.C."/>
            <person name="Owen C."/>
            <person name="Harkess A."/>
            <person name="Leebens-Mack J."/>
            <person name="Jimenez L.E."/>
            <person name="Osbourn A."/>
            <person name="Sattely E.S."/>
        </authorList>
    </citation>
    <scope>NUCLEOTIDE SEQUENCE [LARGE SCALE GENOMIC DNA]</scope>
    <source>
        <strain evidence="2">cv. JPN11</strain>
        <tissue evidence="1">Leaf</tissue>
    </source>
</reference>
<evidence type="ECO:0000313" key="2">
    <source>
        <dbReference type="Proteomes" id="UP001164539"/>
    </source>
</evidence>
<evidence type="ECO:0000313" key="1">
    <source>
        <dbReference type="EMBL" id="KAJ4705037.1"/>
    </source>
</evidence>
<keyword evidence="2" id="KW-1185">Reference proteome</keyword>
<proteinExistence type="predicted"/>
<sequence length="229" mass="27265">MYSLPMSKTTRRCMLEEEEDPYLEESSSKRGKKVVSKRDSNLGNIKMKILIFQGKNNLELYLEWERKVKYIFDCHNYSEEKKVKLTAVEFIDYASIWWDQLVINRRKNKQRPLQSWEEMKLVMPKRFIPSHYYRDLHRKLQELVQGSMCVKDYYKEMEITMIRANIEEDREAIMTRYISGLNEKIADVVDLQHYVEIEELLHKAIKIETQIKSKGFRSGSASSSSSKSN</sequence>
<dbReference type="EMBL" id="CM051405">
    <property type="protein sequence ID" value="KAJ4705037.1"/>
    <property type="molecule type" value="Genomic_DNA"/>
</dbReference>
<dbReference type="Proteomes" id="UP001164539">
    <property type="component" value="Chromosome 12"/>
</dbReference>
<name>A0ACC1X109_MELAZ</name>